<protein>
    <submittedName>
        <fullName evidence="1">Uncharacterized protein</fullName>
    </submittedName>
</protein>
<evidence type="ECO:0000313" key="2">
    <source>
        <dbReference type="Proteomes" id="UP000814033"/>
    </source>
</evidence>
<gene>
    <name evidence="1" type="ORF">FA95DRAFT_1610739</name>
</gene>
<organism evidence="1 2">
    <name type="scientific">Auriscalpium vulgare</name>
    <dbReference type="NCBI Taxonomy" id="40419"/>
    <lineage>
        <taxon>Eukaryota</taxon>
        <taxon>Fungi</taxon>
        <taxon>Dikarya</taxon>
        <taxon>Basidiomycota</taxon>
        <taxon>Agaricomycotina</taxon>
        <taxon>Agaricomycetes</taxon>
        <taxon>Russulales</taxon>
        <taxon>Auriscalpiaceae</taxon>
        <taxon>Auriscalpium</taxon>
    </lineage>
</organism>
<accession>A0ACB8RCH0</accession>
<dbReference type="EMBL" id="MU276102">
    <property type="protein sequence ID" value="KAI0041785.1"/>
    <property type="molecule type" value="Genomic_DNA"/>
</dbReference>
<keyword evidence="2" id="KW-1185">Reference proteome</keyword>
<dbReference type="Proteomes" id="UP000814033">
    <property type="component" value="Unassembled WGS sequence"/>
</dbReference>
<reference evidence="1" key="1">
    <citation type="submission" date="2021-02" db="EMBL/GenBank/DDBJ databases">
        <authorList>
            <consortium name="DOE Joint Genome Institute"/>
            <person name="Ahrendt S."/>
            <person name="Looney B.P."/>
            <person name="Miyauchi S."/>
            <person name="Morin E."/>
            <person name="Drula E."/>
            <person name="Courty P.E."/>
            <person name="Chicoki N."/>
            <person name="Fauchery L."/>
            <person name="Kohler A."/>
            <person name="Kuo A."/>
            <person name="Labutti K."/>
            <person name="Pangilinan J."/>
            <person name="Lipzen A."/>
            <person name="Riley R."/>
            <person name="Andreopoulos W."/>
            <person name="He G."/>
            <person name="Johnson J."/>
            <person name="Barry K.W."/>
            <person name="Grigoriev I.V."/>
            <person name="Nagy L."/>
            <person name="Hibbett D."/>
            <person name="Henrissat B."/>
            <person name="Matheny P.B."/>
            <person name="Labbe J."/>
            <person name="Martin F."/>
        </authorList>
    </citation>
    <scope>NUCLEOTIDE SEQUENCE</scope>
    <source>
        <strain evidence="1">FP105234-sp</strain>
    </source>
</reference>
<name>A0ACB8RCH0_9AGAM</name>
<comment type="caution">
    <text evidence="1">The sequence shown here is derived from an EMBL/GenBank/DDBJ whole genome shotgun (WGS) entry which is preliminary data.</text>
</comment>
<reference evidence="1" key="2">
    <citation type="journal article" date="2022" name="New Phytol.">
        <title>Evolutionary transition to the ectomycorrhizal habit in the genomes of a hyperdiverse lineage of mushroom-forming fungi.</title>
        <authorList>
            <person name="Looney B."/>
            <person name="Miyauchi S."/>
            <person name="Morin E."/>
            <person name="Drula E."/>
            <person name="Courty P.E."/>
            <person name="Kohler A."/>
            <person name="Kuo A."/>
            <person name="LaButti K."/>
            <person name="Pangilinan J."/>
            <person name="Lipzen A."/>
            <person name="Riley R."/>
            <person name="Andreopoulos W."/>
            <person name="He G."/>
            <person name="Johnson J."/>
            <person name="Nolan M."/>
            <person name="Tritt A."/>
            <person name="Barry K.W."/>
            <person name="Grigoriev I.V."/>
            <person name="Nagy L.G."/>
            <person name="Hibbett D."/>
            <person name="Henrissat B."/>
            <person name="Matheny P.B."/>
            <person name="Labbe J."/>
            <person name="Martin F.M."/>
        </authorList>
    </citation>
    <scope>NUCLEOTIDE SEQUENCE</scope>
    <source>
        <strain evidence="1">FP105234-sp</strain>
    </source>
</reference>
<proteinExistence type="predicted"/>
<sequence>MAFSSPRAPTVPHRRQPSLTNLARGVCIAPQLTATTTPSSPASTQVVHHAVVYAYLSAFWPTAADYVAAQSGFSHHPHNYVLASRLPVLIPIYLPLVIPLPFWADAAREDALERVSTPRKPPHVNRRVFASALAWAEPPNTPQTHIKRPCPRNSLSAPSSAPHVHSTPAALHHRPRPHPGPLPLSAHCTHPLHEPPAPRSHWLLATARVESPGDDAQ</sequence>
<evidence type="ECO:0000313" key="1">
    <source>
        <dbReference type="EMBL" id="KAI0041785.1"/>
    </source>
</evidence>